<dbReference type="RefSeq" id="XP_062877198.1">
    <property type="nucleotide sequence ID" value="XM_063021128.1"/>
</dbReference>
<accession>A0AAX4H8E4</accession>
<dbReference type="EMBL" id="CP138895">
    <property type="protein sequence ID" value="WPK24815.1"/>
    <property type="molecule type" value="Genomic_DNA"/>
</dbReference>
<dbReference type="PANTHER" id="PTHR36169">
    <property type="entry name" value="ETHANOLAMINE UTILIZATION PROTEIN EUTQ"/>
    <property type="match status" value="1"/>
</dbReference>
<protein>
    <submittedName>
        <fullName evidence="2">Uncharacterized protein</fullName>
    </submittedName>
</protein>
<sequence>MSLHSLLVMLRLPLDLVVVVLRYYIFGGLRFRKFNKSLLNCLKLRVYRTSLQVDMMDGKYLFPYSNRFLIRKIIPFIARELVKDLPGYGELYDPNLMWLVKQEDRKSSDPIIIFSHGGGYFIQTAPLQIKSVLSVYRLLDYEKRRRTSILFLDYNLISEGYPFPHQLHQLHKTYSKLVSEKNDNIILMGDSAGGHLSISYTQFLRTVSAPVVYPLKMVLISPWVKLSPLPEDLVQGKSWNDNEHYDMIHHSRFASMLDLRHLIGTSDPFSIICSPGGKTPRTQDDWNCIPLYSDDKHDIFLILGEDESFRDDVLQWAKYAIDLPWFEKIKYGNLHEFLDEKHYQLIRRGEQGKVNLSVFIEPHGVHDSMLYFEDVIASDVSRKLKSGKLPNVRDYDRAKYFGIVRLVEFLNSSL</sequence>
<keyword evidence="1" id="KW-1133">Transmembrane helix</keyword>
<dbReference type="Proteomes" id="UP001338582">
    <property type="component" value="Chromosome 2"/>
</dbReference>
<keyword evidence="3" id="KW-1185">Reference proteome</keyword>
<feature type="transmembrane region" description="Helical" evidence="1">
    <location>
        <begin position="6"/>
        <end position="26"/>
    </location>
</feature>
<proteinExistence type="predicted"/>
<dbReference type="PANTHER" id="PTHR36169:SF1">
    <property type="entry name" value="ACETATE KINASE EUTQ"/>
    <property type="match status" value="1"/>
</dbReference>
<dbReference type="KEGG" id="asau:88173171"/>
<keyword evidence="1" id="KW-0812">Transmembrane</keyword>
<organism evidence="2 3">
    <name type="scientific">Australozyma saopauloensis</name>
    <dbReference type="NCBI Taxonomy" id="291208"/>
    <lineage>
        <taxon>Eukaryota</taxon>
        <taxon>Fungi</taxon>
        <taxon>Dikarya</taxon>
        <taxon>Ascomycota</taxon>
        <taxon>Saccharomycotina</taxon>
        <taxon>Pichiomycetes</taxon>
        <taxon>Metschnikowiaceae</taxon>
        <taxon>Australozyma</taxon>
    </lineage>
</organism>
<dbReference type="InterPro" id="IPR010424">
    <property type="entry name" value="EutQ"/>
</dbReference>
<gene>
    <name evidence="2" type="ORF">PUMCH_002106</name>
</gene>
<dbReference type="GeneID" id="88173171"/>
<dbReference type="InterPro" id="IPR019436">
    <property type="entry name" value="Say1-like"/>
</dbReference>
<name>A0AAX4H8E4_9ASCO</name>
<evidence type="ECO:0000313" key="2">
    <source>
        <dbReference type="EMBL" id="WPK24815.1"/>
    </source>
</evidence>
<reference evidence="2 3" key="1">
    <citation type="submission" date="2023-10" db="EMBL/GenBank/DDBJ databases">
        <title>Draft Genome Sequence of Candida saopaulonensis from a very Premature Infant with Sepsis.</title>
        <authorList>
            <person name="Ning Y."/>
            <person name="Dai R."/>
            <person name="Xiao M."/>
            <person name="Xu Y."/>
            <person name="Yan Q."/>
            <person name="Zhang L."/>
        </authorList>
    </citation>
    <scope>NUCLEOTIDE SEQUENCE [LARGE SCALE GENOMIC DNA]</scope>
    <source>
        <strain evidence="2 3">19XY460</strain>
    </source>
</reference>
<dbReference type="AlphaFoldDB" id="A0AAX4H8E4"/>
<dbReference type="InterPro" id="IPR029058">
    <property type="entry name" value="AB_hydrolase_fold"/>
</dbReference>
<dbReference type="Pfam" id="PF10340">
    <property type="entry name" value="Say1_Mug180"/>
    <property type="match status" value="1"/>
</dbReference>
<evidence type="ECO:0000256" key="1">
    <source>
        <dbReference type="SAM" id="Phobius"/>
    </source>
</evidence>
<evidence type="ECO:0000313" key="3">
    <source>
        <dbReference type="Proteomes" id="UP001338582"/>
    </source>
</evidence>
<keyword evidence="1" id="KW-0472">Membrane</keyword>
<dbReference type="Gene3D" id="3.40.50.1820">
    <property type="entry name" value="alpha/beta hydrolase"/>
    <property type="match status" value="1"/>
</dbReference>
<dbReference type="SUPFAM" id="SSF53474">
    <property type="entry name" value="alpha/beta-Hydrolases"/>
    <property type="match status" value="1"/>
</dbReference>